<feature type="region of interest" description="Disordered" evidence="1">
    <location>
        <begin position="39"/>
        <end position="60"/>
    </location>
</feature>
<protein>
    <submittedName>
        <fullName evidence="2">Uncharacterized protein</fullName>
    </submittedName>
</protein>
<evidence type="ECO:0000313" key="3">
    <source>
        <dbReference type="Proteomes" id="UP000031056"/>
    </source>
</evidence>
<dbReference type="InParanoid" id="A0A0B2ULV7"/>
<keyword evidence="3" id="KW-1185">Reference proteome</keyword>
<dbReference type="Proteomes" id="UP000031056">
    <property type="component" value="Unassembled WGS sequence"/>
</dbReference>
<sequence>MSEISEKLKGLKFMQKAHKKKDEEREISFSTHFCKGGVLSYNGSKQKMSDGDGQKKPKNH</sequence>
<accession>A0A0B2ULV7</accession>
<reference evidence="2 3" key="1">
    <citation type="journal article" date="2014" name="MBio">
        <title>The Ordospora colligata genome; evolution of extreme reduction in microsporidia and host-to-parasite horizontal gene transfer.</title>
        <authorList>
            <person name="Pombert J.-F."/>
            <person name="Haag K.L."/>
            <person name="Beidas S."/>
            <person name="Ebert D."/>
            <person name="Keeling P.J."/>
        </authorList>
    </citation>
    <scope>NUCLEOTIDE SEQUENCE [LARGE SCALE GENOMIC DNA]</scope>
    <source>
        <strain evidence="2 3">OC4</strain>
    </source>
</reference>
<evidence type="ECO:0000313" key="2">
    <source>
        <dbReference type="EMBL" id="KHN70298.1"/>
    </source>
</evidence>
<comment type="caution">
    <text evidence="2">The sequence shown here is derived from an EMBL/GenBank/DDBJ whole genome shotgun (WGS) entry which is preliminary data.</text>
</comment>
<dbReference type="VEuPathDB" id="MicrosporidiaDB:M896_021360"/>
<dbReference type="GeneID" id="26261231"/>
<dbReference type="EMBL" id="JOKQ01000002">
    <property type="protein sequence ID" value="KHN70298.1"/>
    <property type="molecule type" value="Genomic_DNA"/>
</dbReference>
<dbReference type="OrthoDB" id="2190731at2759"/>
<organism evidence="2 3">
    <name type="scientific">Ordospora colligata OC4</name>
    <dbReference type="NCBI Taxonomy" id="1354746"/>
    <lineage>
        <taxon>Eukaryota</taxon>
        <taxon>Fungi</taxon>
        <taxon>Fungi incertae sedis</taxon>
        <taxon>Microsporidia</taxon>
        <taxon>Ordosporidae</taxon>
        <taxon>Ordospora</taxon>
    </lineage>
</organism>
<dbReference type="HOGENOM" id="CLU_2941696_0_0_1"/>
<gene>
    <name evidence="2" type="ORF">M896_021360</name>
</gene>
<proteinExistence type="predicted"/>
<dbReference type="RefSeq" id="XP_014564340.1">
    <property type="nucleotide sequence ID" value="XM_014708854.1"/>
</dbReference>
<feature type="compositionally biased region" description="Basic and acidic residues" evidence="1">
    <location>
        <begin position="47"/>
        <end position="60"/>
    </location>
</feature>
<evidence type="ECO:0000256" key="1">
    <source>
        <dbReference type="SAM" id="MobiDB-lite"/>
    </source>
</evidence>
<name>A0A0B2ULV7_9MICR</name>
<dbReference type="AlphaFoldDB" id="A0A0B2ULV7"/>